<dbReference type="InterPro" id="IPR008438">
    <property type="entry name" value="MYOZ"/>
</dbReference>
<proteinExistence type="inferred from homology"/>
<accession>A0A5C6PFN1</accession>
<dbReference type="PANTHER" id="PTHR15941">
    <property type="entry name" value="MYOZENIN"/>
    <property type="match status" value="1"/>
</dbReference>
<evidence type="ECO:0000256" key="3">
    <source>
        <dbReference type="SAM" id="MobiDB-lite"/>
    </source>
</evidence>
<dbReference type="GO" id="GO:0051373">
    <property type="term" value="F:FATZ binding"/>
    <property type="evidence" value="ECO:0007669"/>
    <property type="project" value="TreeGrafter"/>
</dbReference>
<evidence type="ECO:0000256" key="1">
    <source>
        <dbReference type="ARBA" id="ARBA00009126"/>
    </source>
</evidence>
<reference evidence="4 5" key="1">
    <citation type="submission" date="2019-04" db="EMBL/GenBank/DDBJ databases">
        <title>Chromosome genome assembly for Takifugu flavidus.</title>
        <authorList>
            <person name="Xiao S."/>
        </authorList>
    </citation>
    <scope>NUCLEOTIDE SEQUENCE [LARGE SCALE GENOMIC DNA]</scope>
    <source>
        <strain evidence="4">HTHZ2018</strain>
        <tissue evidence="4">Muscle</tissue>
    </source>
</reference>
<dbReference type="Proteomes" id="UP000324091">
    <property type="component" value="Chromosome 11"/>
</dbReference>
<dbReference type="GO" id="GO:0030018">
    <property type="term" value="C:Z disc"/>
    <property type="evidence" value="ECO:0007669"/>
    <property type="project" value="InterPro"/>
</dbReference>
<dbReference type="Pfam" id="PF05556">
    <property type="entry name" value="Calsarcin"/>
    <property type="match status" value="1"/>
</dbReference>
<evidence type="ECO:0000313" key="4">
    <source>
        <dbReference type="EMBL" id="TWW78353.1"/>
    </source>
</evidence>
<protein>
    <submittedName>
        <fullName evidence="4">Myozenin-1 Calsarcin-2</fullName>
    </submittedName>
</protein>
<dbReference type="AlphaFoldDB" id="A0A5C6PFN1"/>
<gene>
    <name evidence="4" type="ORF">D4764_11G0004740</name>
</gene>
<dbReference type="PANTHER" id="PTHR15941:SF11">
    <property type="entry name" value="MYOZENIN-1"/>
    <property type="match status" value="1"/>
</dbReference>
<evidence type="ECO:0000256" key="2">
    <source>
        <dbReference type="ARBA" id="ARBA00022553"/>
    </source>
</evidence>
<dbReference type="EMBL" id="RHFK02000003">
    <property type="protein sequence ID" value="TWW78353.1"/>
    <property type="molecule type" value="Genomic_DNA"/>
</dbReference>
<feature type="region of interest" description="Disordered" evidence="3">
    <location>
        <begin position="109"/>
        <end position="141"/>
    </location>
</feature>
<keyword evidence="2" id="KW-0597">Phosphoprotein</keyword>
<sequence length="141" mass="16518">MPMGTPAPLHKRKKPPKIITDLTHITQDEYESEPEASEFDLGKKIKTPKEIMLEELSLMKNRGSKMFKMRQKRVEKFIYENNPDIFTSESMGYILEEGLLCPLQSLEAKEREQKEKEEQEGREKATLKRREKEKEVEGAPH</sequence>
<evidence type="ECO:0000313" key="5">
    <source>
        <dbReference type="Proteomes" id="UP000324091"/>
    </source>
</evidence>
<dbReference type="GO" id="GO:0015629">
    <property type="term" value="C:actin cytoskeleton"/>
    <property type="evidence" value="ECO:0007669"/>
    <property type="project" value="TreeGrafter"/>
</dbReference>
<keyword evidence="5" id="KW-1185">Reference proteome</keyword>
<dbReference type="GO" id="GO:0031433">
    <property type="term" value="F:telethonin binding"/>
    <property type="evidence" value="ECO:0007669"/>
    <property type="project" value="TreeGrafter"/>
</dbReference>
<dbReference type="GO" id="GO:0003779">
    <property type="term" value="F:actin binding"/>
    <property type="evidence" value="ECO:0007669"/>
    <property type="project" value="TreeGrafter"/>
</dbReference>
<organism evidence="4 5">
    <name type="scientific">Takifugu flavidus</name>
    <name type="common">sansaifugu</name>
    <dbReference type="NCBI Taxonomy" id="433684"/>
    <lineage>
        <taxon>Eukaryota</taxon>
        <taxon>Metazoa</taxon>
        <taxon>Chordata</taxon>
        <taxon>Craniata</taxon>
        <taxon>Vertebrata</taxon>
        <taxon>Euteleostomi</taxon>
        <taxon>Actinopterygii</taxon>
        <taxon>Neopterygii</taxon>
        <taxon>Teleostei</taxon>
        <taxon>Neoteleostei</taxon>
        <taxon>Acanthomorphata</taxon>
        <taxon>Eupercaria</taxon>
        <taxon>Tetraodontiformes</taxon>
        <taxon>Tetradontoidea</taxon>
        <taxon>Tetraodontidae</taxon>
        <taxon>Takifugu</taxon>
    </lineage>
</organism>
<comment type="caution">
    <text evidence="4">The sequence shown here is derived from an EMBL/GenBank/DDBJ whole genome shotgun (WGS) entry which is preliminary data.</text>
</comment>
<comment type="similarity">
    <text evidence="1">Belongs to the myozenin family.</text>
</comment>
<name>A0A5C6PFN1_9TELE</name>